<reference evidence="3" key="1">
    <citation type="submission" date="2016-11" db="EMBL/GenBank/DDBJ databases">
        <title>The genome of Nicotiana attenuata.</title>
        <authorList>
            <person name="Xu S."/>
            <person name="Brockmoeller T."/>
            <person name="Gaquerel E."/>
            <person name="Navarro A."/>
            <person name="Kuhl H."/>
            <person name="Gase K."/>
            <person name="Ling Z."/>
            <person name="Zhou W."/>
            <person name="Kreitzer C."/>
            <person name="Stanke M."/>
            <person name="Tang H."/>
            <person name="Lyons E."/>
            <person name="Pandey P."/>
            <person name="Pandey S.P."/>
            <person name="Timmermann B."/>
            <person name="Baldwin I.T."/>
        </authorList>
    </citation>
    <scope>NUCLEOTIDE SEQUENCE [LARGE SCALE GENOMIC DNA]</scope>
    <source>
        <strain evidence="3">UT</strain>
    </source>
</reference>
<dbReference type="Proteomes" id="UP000187609">
    <property type="component" value="Unassembled WGS sequence"/>
</dbReference>
<dbReference type="SMR" id="A0A1J6KEE6"/>
<keyword evidence="2" id="KW-0812">Transmembrane</keyword>
<dbReference type="PANTHER" id="PTHR34291:SF13">
    <property type="entry name" value="HYDROXYPROLINE-RICH GLYCOPROTEIN FAMILY PROTEIN"/>
    <property type="match status" value="1"/>
</dbReference>
<dbReference type="KEGG" id="nau:109212647"/>
<dbReference type="PANTHER" id="PTHR34291">
    <property type="entry name" value="HYDROXYPROLINE-RICH GLYCOPROTEIN FAMILY PROTEIN"/>
    <property type="match status" value="1"/>
</dbReference>
<name>A0A1J6KEE6_NICAT</name>
<dbReference type="InterPro" id="IPR037699">
    <property type="entry name" value="At5g65660-like"/>
</dbReference>
<feature type="compositionally biased region" description="Pro residues" evidence="1">
    <location>
        <begin position="117"/>
        <end position="129"/>
    </location>
</feature>
<accession>A0A1J6KEE6</accession>
<keyword evidence="4" id="KW-1185">Reference proteome</keyword>
<keyword evidence="2" id="KW-0472">Membrane</keyword>
<dbReference type="AlphaFoldDB" id="A0A1J6KEE6"/>
<protein>
    <recommendedName>
        <fullName evidence="5">Hydroxyproline-rich glycoprotein family protein</fullName>
    </recommendedName>
</protein>
<dbReference type="EMBL" id="MJEQ01002067">
    <property type="protein sequence ID" value="OIT28434.1"/>
    <property type="molecule type" value="Genomic_DNA"/>
</dbReference>
<dbReference type="STRING" id="49451.A0A1J6KEE6"/>
<evidence type="ECO:0000256" key="1">
    <source>
        <dbReference type="SAM" id="MobiDB-lite"/>
    </source>
</evidence>
<evidence type="ECO:0000256" key="2">
    <source>
        <dbReference type="SAM" id="Phobius"/>
    </source>
</evidence>
<dbReference type="Gramene" id="OIT28434">
    <property type="protein sequence ID" value="OIT28434"/>
    <property type="gene ID" value="A4A49_34553"/>
</dbReference>
<dbReference type="OMA" id="EFPKFIA"/>
<gene>
    <name evidence="3" type="ORF">A4A49_34553</name>
</gene>
<feature type="region of interest" description="Disordered" evidence="1">
    <location>
        <begin position="116"/>
        <end position="139"/>
    </location>
</feature>
<evidence type="ECO:0000313" key="4">
    <source>
        <dbReference type="Proteomes" id="UP000187609"/>
    </source>
</evidence>
<feature type="transmembrane region" description="Helical" evidence="2">
    <location>
        <begin position="20"/>
        <end position="44"/>
    </location>
</feature>
<evidence type="ECO:0000313" key="3">
    <source>
        <dbReference type="EMBL" id="OIT28434.1"/>
    </source>
</evidence>
<dbReference type="OrthoDB" id="1936969at2759"/>
<keyword evidence="2" id="KW-1133">Transmembrane helix</keyword>
<comment type="caution">
    <text evidence="3">The sequence shown here is derived from an EMBL/GenBank/DDBJ whole genome shotgun (WGS) entry which is preliminary data.</text>
</comment>
<evidence type="ECO:0008006" key="5">
    <source>
        <dbReference type="Google" id="ProtNLM"/>
    </source>
</evidence>
<sequence>MENQNYVPQHVDASRPSLGFPLGTAVLLILIFCLSGIFSCCYHWDKLRSLRRSFSDLEAGLDPASLKIKQNNLNWKQKQSTILPAVLMPGDEVPKFIAFPCPCQFPRPEKVVEELPKLPPPLPSPPKPPRTVAEVPFYQ</sequence>
<proteinExistence type="predicted"/>
<organism evidence="3 4">
    <name type="scientific">Nicotiana attenuata</name>
    <name type="common">Coyote tobacco</name>
    <dbReference type="NCBI Taxonomy" id="49451"/>
    <lineage>
        <taxon>Eukaryota</taxon>
        <taxon>Viridiplantae</taxon>
        <taxon>Streptophyta</taxon>
        <taxon>Embryophyta</taxon>
        <taxon>Tracheophyta</taxon>
        <taxon>Spermatophyta</taxon>
        <taxon>Magnoliopsida</taxon>
        <taxon>eudicotyledons</taxon>
        <taxon>Gunneridae</taxon>
        <taxon>Pentapetalae</taxon>
        <taxon>asterids</taxon>
        <taxon>lamiids</taxon>
        <taxon>Solanales</taxon>
        <taxon>Solanaceae</taxon>
        <taxon>Nicotianoideae</taxon>
        <taxon>Nicotianeae</taxon>
        <taxon>Nicotiana</taxon>
    </lineage>
</organism>